<dbReference type="Gene3D" id="3.30.420.40">
    <property type="match status" value="2"/>
</dbReference>
<proteinExistence type="inferred from homology"/>
<sequence>MTTLLALDASTDACVVALRHQGRDYLETDDTPRMHARRMLPMVSTILEKAGLSPQDVDALAVGIGPGSFTGIRIAVGLAQGMALGLDCPVHPVCSLAAAAWSVARSHAGTPVALIRDARMGEHYVGVFVWENESLKVLLPPQLSPHEATGALLKLWSPLLAGDEGQAVWPDGTALLELAATVPAVRPDALEPAYLRGHDAWKKMDTPKGH</sequence>
<evidence type="ECO:0000313" key="8">
    <source>
        <dbReference type="EMBL" id="XDT73802.1"/>
    </source>
</evidence>
<evidence type="ECO:0000256" key="3">
    <source>
        <dbReference type="ARBA" id="ARBA00019012"/>
    </source>
</evidence>
<dbReference type="NCBIfam" id="TIGR03725">
    <property type="entry name" value="T6A_YeaZ"/>
    <property type="match status" value="1"/>
</dbReference>
<dbReference type="GO" id="GO:0005829">
    <property type="term" value="C:cytosol"/>
    <property type="evidence" value="ECO:0007669"/>
    <property type="project" value="TreeGrafter"/>
</dbReference>
<organism evidence="8">
    <name type="scientific">Thermohahella caldifontis</name>
    <dbReference type="NCBI Taxonomy" id="3142973"/>
    <lineage>
        <taxon>Bacteria</taxon>
        <taxon>Pseudomonadati</taxon>
        <taxon>Pseudomonadota</taxon>
        <taxon>Gammaproteobacteria</taxon>
        <taxon>Oceanospirillales</taxon>
        <taxon>Hahellaceae</taxon>
        <taxon>Thermohahella</taxon>
    </lineage>
</organism>
<dbReference type="AlphaFoldDB" id="A0AB39V0W8"/>
<evidence type="ECO:0000256" key="6">
    <source>
        <dbReference type="ARBA" id="ARBA00032446"/>
    </source>
</evidence>
<dbReference type="CDD" id="cd24032">
    <property type="entry name" value="ASKHA_NBD_TsaB"/>
    <property type="match status" value="1"/>
</dbReference>
<dbReference type="InterPro" id="IPR022496">
    <property type="entry name" value="T6A_TsaB"/>
</dbReference>
<dbReference type="Pfam" id="PF00814">
    <property type="entry name" value="TsaD"/>
    <property type="match status" value="1"/>
</dbReference>
<dbReference type="KEGG" id="tcd:AAIA72_07495"/>
<evidence type="ECO:0000259" key="7">
    <source>
        <dbReference type="Pfam" id="PF00814"/>
    </source>
</evidence>
<dbReference type="InterPro" id="IPR000905">
    <property type="entry name" value="Gcp-like_dom"/>
</dbReference>
<evidence type="ECO:0000256" key="2">
    <source>
        <dbReference type="ARBA" id="ARBA00010493"/>
    </source>
</evidence>
<reference evidence="8" key="1">
    <citation type="submission" date="2024-05" db="EMBL/GenBank/DDBJ databases">
        <title>Genome sequencing of novel strain.</title>
        <authorList>
            <person name="Ganbat D."/>
            <person name="Ganbat S."/>
            <person name="Lee S.-J."/>
        </authorList>
    </citation>
    <scope>NUCLEOTIDE SEQUENCE</scope>
    <source>
        <strain evidence="8">SMD15-11</strain>
    </source>
</reference>
<dbReference type="SUPFAM" id="SSF53067">
    <property type="entry name" value="Actin-like ATPase domain"/>
    <property type="match status" value="2"/>
</dbReference>
<gene>
    <name evidence="8" type="primary">tsaB</name>
    <name evidence="8" type="ORF">AAIA72_07495</name>
</gene>
<dbReference type="EMBL" id="CP154858">
    <property type="protein sequence ID" value="XDT73802.1"/>
    <property type="molecule type" value="Genomic_DNA"/>
</dbReference>
<keyword evidence="8" id="KW-0808">Transferase</keyword>
<feature type="domain" description="Gcp-like" evidence="7">
    <location>
        <begin position="32"/>
        <end position="142"/>
    </location>
</feature>
<keyword evidence="8" id="KW-0012">Acyltransferase</keyword>
<protein>
    <recommendedName>
        <fullName evidence="3">tRNA threonylcarbamoyladenosine biosynthesis protein TsaB</fullName>
    </recommendedName>
    <alternativeName>
        <fullName evidence="6">t(6)A37 threonylcarbamoyladenosine biosynthesis protein TsaB</fullName>
    </alternativeName>
</protein>
<dbReference type="PANTHER" id="PTHR11735:SF11">
    <property type="entry name" value="TRNA THREONYLCARBAMOYLADENOSINE BIOSYNTHESIS PROTEIN TSAB"/>
    <property type="match status" value="1"/>
</dbReference>
<dbReference type="PANTHER" id="PTHR11735">
    <property type="entry name" value="TRNA N6-ADENOSINE THREONYLCARBAMOYLTRANSFERASE"/>
    <property type="match status" value="1"/>
</dbReference>
<accession>A0AB39V0W8</accession>
<dbReference type="RefSeq" id="WP_369602781.1">
    <property type="nucleotide sequence ID" value="NZ_CP154858.1"/>
</dbReference>
<comment type="subcellular location">
    <subcellularLocation>
        <location evidence="1">Cytoplasm</location>
    </subcellularLocation>
</comment>
<dbReference type="InterPro" id="IPR043129">
    <property type="entry name" value="ATPase_NBD"/>
</dbReference>
<evidence type="ECO:0000256" key="1">
    <source>
        <dbReference type="ARBA" id="ARBA00004496"/>
    </source>
</evidence>
<evidence type="ECO:0000256" key="5">
    <source>
        <dbReference type="ARBA" id="ARBA00022694"/>
    </source>
</evidence>
<dbReference type="GO" id="GO:0016746">
    <property type="term" value="F:acyltransferase activity"/>
    <property type="evidence" value="ECO:0007669"/>
    <property type="project" value="UniProtKB-KW"/>
</dbReference>
<evidence type="ECO:0000256" key="4">
    <source>
        <dbReference type="ARBA" id="ARBA00022490"/>
    </source>
</evidence>
<dbReference type="FunFam" id="3.30.420.40:FF:000097">
    <property type="entry name" value="tRNA threonylcarbamoyladenosine biosynthesis protein TsaB"/>
    <property type="match status" value="1"/>
</dbReference>
<keyword evidence="5" id="KW-0819">tRNA processing</keyword>
<keyword evidence="4" id="KW-0963">Cytoplasm</keyword>
<dbReference type="GO" id="GO:0002949">
    <property type="term" value="P:tRNA threonylcarbamoyladenosine modification"/>
    <property type="evidence" value="ECO:0007669"/>
    <property type="project" value="InterPro"/>
</dbReference>
<name>A0AB39V0W8_9GAMM</name>
<comment type="similarity">
    <text evidence="2">Belongs to the KAE1 / TsaD family. TsaB subfamily.</text>
</comment>